<sequence length="101" mass="11718">MRSVPIRSVRFVPLGPSFPDGMEHRESILGTERYHHLIPVYCESVGILLYSFKVINYNMEKQNEGVEVVENGNDTLLRKTDAALFAWPWKNLGNYKAWTLY</sequence>
<dbReference type="Proteomes" id="UP000824120">
    <property type="component" value="Chromosome 3"/>
</dbReference>
<protein>
    <submittedName>
        <fullName evidence="1">Uncharacterized protein</fullName>
    </submittedName>
</protein>
<gene>
    <name evidence="1" type="ORF">H5410_018580</name>
</gene>
<evidence type="ECO:0000313" key="1">
    <source>
        <dbReference type="EMBL" id="KAG5618756.1"/>
    </source>
</evidence>
<dbReference type="OrthoDB" id="10580401at2759"/>
<name>A0A9J6A3J5_SOLCO</name>
<evidence type="ECO:0000313" key="2">
    <source>
        <dbReference type="Proteomes" id="UP000824120"/>
    </source>
</evidence>
<dbReference type="AlphaFoldDB" id="A0A9J6A3J5"/>
<dbReference type="EMBL" id="JACXVP010000003">
    <property type="protein sequence ID" value="KAG5618756.1"/>
    <property type="molecule type" value="Genomic_DNA"/>
</dbReference>
<keyword evidence="2" id="KW-1185">Reference proteome</keyword>
<proteinExistence type="predicted"/>
<comment type="caution">
    <text evidence="1">The sequence shown here is derived from an EMBL/GenBank/DDBJ whole genome shotgun (WGS) entry which is preliminary data.</text>
</comment>
<reference evidence="1 2" key="1">
    <citation type="submission" date="2020-09" db="EMBL/GenBank/DDBJ databases">
        <title>De no assembly of potato wild relative species, Solanum commersonii.</title>
        <authorList>
            <person name="Cho K."/>
        </authorList>
    </citation>
    <scope>NUCLEOTIDE SEQUENCE [LARGE SCALE GENOMIC DNA]</scope>
    <source>
        <strain evidence="1">LZ3.2</strain>
        <tissue evidence="1">Leaf</tissue>
    </source>
</reference>
<accession>A0A9J6A3J5</accession>
<organism evidence="1 2">
    <name type="scientific">Solanum commersonii</name>
    <name type="common">Commerson's wild potato</name>
    <name type="synonym">Commerson's nightshade</name>
    <dbReference type="NCBI Taxonomy" id="4109"/>
    <lineage>
        <taxon>Eukaryota</taxon>
        <taxon>Viridiplantae</taxon>
        <taxon>Streptophyta</taxon>
        <taxon>Embryophyta</taxon>
        <taxon>Tracheophyta</taxon>
        <taxon>Spermatophyta</taxon>
        <taxon>Magnoliopsida</taxon>
        <taxon>eudicotyledons</taxon>
        <taxon>Gunneridae</taxon>
        <taxon>Pentapetalae</taxon>
        <taxon>asterids</taxon>
        <taxon>lamiids</taxon>
        <taxon>Solanales</taxon>
        <taxon>Solanaceae</taxon>
        <taxon>Solanoideae</taxon>
        <taxon>Solaneae</taxon>
        <taxon>Solanum</taxon>
    </lineage>
</organism>